<gene>
    <name evidence="2" type="ORF">PBS001_LOCUS3288</name>
</gene>
<dbReference type="Proteomes" id="UP001158986">
    <property type="component" value="Unassembled WGS sequence"/>
</dbReference>
<name>A0ABN8CVT2_9STRA</name>
<reference evidence="2 3" key="1">
    <citation type="submission" date="2021-11" db="EMBL/GenBank/DDBJ databases">
        <authorList>
            <person name="Islam A."/>
            <person name="Islam S."/>
            <person name="Flora M.S."/>
            <person name="Rahman M."/>
            <person name="Ziaur R.M."/>
            <person name="Epstein J.H."/>
            <person name="Hassan M."/>
            <person name="Klassen M."/>
            <person name="Woodard K."/>
            <person name="Webb A."/>
            <person name="Webby R.J."/>
            <person name="El Zowalaty M.E."/>
        </authorList>
    </citation>
    <scope>NUCLEOTIDE SEQUENCE [LARGE SCALE GENOMIC DNA]</scope>
    <source>
        <strain evidence="2">Pbs1</strain>
    </source>
</reference>
<organism evidence="2 3">
    <name type="scientific">Peronospora belbahrii</name>
    <dbReference type="NCBI Taxonomy" id="622444"/>
    <lineage>
        <taxon>Eukaryota</taxon>
        <taxon>Sar</taxon>
        <taxon>Stramenopiles</taxon>
        <taxon>Oomycota</taxon>
        <taxon>Peronosporomycetes</taxon>
        <taxon>Peronosporales</taxon>
        <taxon>Peronosporaceae</taxon>
        <taxon>Peronospora</taxon>
    </lineage>
</organism>
<proteinExistence type="predicted"/>
<accession>A0ABN8CVT2</accession>
<evidence type="ECO:0000313" key="3">
    <source>
        <dbReference type="Proteomes" id="UP001158986"/>
    </source>
</evidence>
<evidence type="ECO:0000256" key="1">
    <source>
        <dbReference type="SAM" id="MobiDB-lite"/>
    </source>
</evidence>
<evidence type="ECO:0000313" key="2">
    <source>
        <dbReference type="EMBL" id="CAH0516633.1"/>
    </source>
</evidence>
<protein>
    <submittedName>
        <fullName evidence="2">Uncharacterized protein</fullName>
    </submittedName>
</protein>
<feature type="region of interest" description="Disordered" evidence="1">
    <location>
        <begin position="27"/>
        <end position="54"/>
    </location>
</feature>
<comment type="caution">
    <text evidence="2">The sequence shown here is derived from an EMBL/GenBank/DDBJ whole genome shotgun (WGS) entry which is preliminary data.</text>
</comment>
<sequence>MLYDTNHRVSKEVKQVTWHIRAILKQERTGSSHSPRRKNDLAQPHGNYDGGGGGVDVEVWKPTNAGHIKEVFCIDIQRVNELVSRSRYEERDFISAVRKVLLVMHATSILVY</sequence>
<keyword evidence="3" id="KW-1185">Reference proteome</keyword>
<dbReference type="EMBL" id="CAKLCB010000182">
    <property type="protein sequence ID" value="CAH0516633.1"/>
    <property type="molecule type" value="Genomic_DNA"/>
</dbReference>